<comment type="caution">
    <text evidence="2">The sequence shown here is derived from an EMBL/GenBank/DDBJ whole genome shotgun (WGS) entry which is preliminary data.</text>
</comment>
<proteinExistence type="predicted"/>
<dbReference type="SMART" id="SM00052">
    <property type="entry name" value="EAL"/>
    <property type="match status" value="1"/>
</dbReference>
<sequence>MVFGGTLGGILQASLQEHSVAYAAIRTLIEKLSSQPDLHAALRLAPDGTVLGRFYEFELASGFQPVVRIDTRAVAGYDAYARSHATDGDVISPWGLFSRAADDATLVRLDRLCRLVHTLNYFSKADALHPLYLRVHGRLLAAITHDHGQAFRRMVEALGIPPARIVLQLPAEAAQDVLLAGMILGNYKKAGFQSGVHANNVGEAQSLLHLHAPEVIKLDLRTVADPERELPPLLETAAGLSCQVVFKRVEDEASLARLAALGAQYAQGYLFGAPSASLASPSPQAAAAPEPPAA</sequence>
<organism evidence="2 3">
    <name type="scientific">Pigmentiphaga daeguensis</name>
    <dbReference type="NCBI Taxonomy" id="414049"/>
    <lineage>
        <taxon>Bacteria</taxon>
        <taxon>Pseudomonadati</taxon>
        <taxon>Pseudomonadota</taxon>
        <taxon>Betaproteobacteria</taxon>
        <taxon>Burkholderiales</taxon>
        <taxon>Alcaligenaceae</taxon>
        <taxon>Pigmentiphaga</taxon>
    </lineage>
</organism>
<dbReference type="CDD" id="cd01948">
    <property type="entry name" value="EAL"/>
    <property type="match status" value="1"/>
</dbReference>
<dbReference type="PANTHER" id="PTHR33121">
    <property type="entry name" value="CYCLIC DI-GMP PHOSPHODIESTERASE PDEF"/>
    <property type="match status" value="1"/>
</dbReference>
<protein>
    <recommendedName>
        <fullName evidence="1">EAL domain-containing protein</fullName>
    </recommendedName>
</protein>
<dbReference type="Proteomes" id="UP001501706">
    <property type="component" value="Unassembled WGS sequence"/>
</dbReference>
<gene>
    <name evidence="2" type="ORF">GCM10009097_23010</name>
</gene>
<dbReference type="PANTHER" id="PTHR33121:SF76">
    <property type="entry name" value="SIGNALING PROTEIN"/>
    <property type="match status" value="1"/>
</dbReference>
<evidence type="ECO:0000313" key="2">
    <source>
        <dbReference type="EMBL" id="GAA0505338.1"/>
    </source>
</evidence>
<feature type="domain" description="EAL" evidence="1">
    <location>
        <begin position="43"/>
        <end position="288"/>
    </location>
</feature>
<keyword evidence="3" id="KW-1185">Reference proteome</keyword>
<dbReference type="InterPro" id="IPR035919">
    <property type="entry name" value="EAL_sf"/>
</dbReference>
<reference evidence="3" key="1">
    <citation type="journal article" date="2019" name="Int. J. Syst. Evol. Microbiol.">
        <title>The Global Catalogue of Microorganisms (GCM) 10K type strain sequencing project: providing services to taxonomists for standard genome sequencing and annotation.</title>
        <authorList>
            <consortium name="The Broad Institute Genomics Platform"/>
            <consortium name="The Broad Institute Genome Sequencing Center for Infectious Disease"/>
            <person name="Wu L."/>
            <person name="Ma J."/>
        </authorList>
    </citation>
    <scope>NUCLEOTIDE SEQUENCE [LARGE SCALE GENOMIC DNA]</scope>
    <source>
        <strain evidence="3">JCM 14330</strain>
    </source>
</reference>
<dbReference type="SUPFAM" id="SSF141868">
    <property type="entry name" value="EAL domain-like"/>
    <property type="match status" value="1"/>
</dbReference>
<evidence type="ECO:0000313" key="3">
    <source>
        <dbReference type="Proteomes" id="UP001501706"/>
    </source>
</evidence>
<dbReference type="Pfam" id="PF00563">
    <property type="entry name" value="EAL"/>
    <property type="match status" value="1"/>
</dbReference>
<accession>A0ABP3LSK6</accession>
<dbReference type="InterPro" id="IPR050706">
    <property type="entry name" value="Cyclic-di-GMP_PDE-like"/>
</dbReference>
<dbReference type="Gene3D" id="3.20.20.450">
    <property type="entry name" value="EAL domain"/>
    <property type="match status" value="1"/>
</dbReference>
<evidence type="ECO:0000259" key="1">
    <source>
        <dbReference type="PROSITE" id="PS50883"/>
    </source>
</evidence>
<dbReference type="InterPro" id="IPR001633">
    <property type="entry name" value="EAL_dom"/>
</dbReference>
<name>A0ABP3LSK6_9BURK</name>
<dbReference type="PROSITE" id="PS50883">
    <property type="entry name" value="EAL"/>
    <property type="match status" value="1"/>
</dbReference>
<dbReference type="EMBL" id="BAAAEN010000007">
    <property type="protein sequence ID" value="GAA0505338.1"/>
    <property type="molecule type" value="Genomic_DNA"/>
</dbReference>